<evidence type="ECO:0000313" key="2">
    <source>
        <dbReference type="EMBL" id="KAJ7325413.1"/>
    </source>
</evidence>
<dbReference type="AlphaFoldDB" id="A0AAD7EHT2"/>
<reference evidence="2" key="1">
    <citation type="submission" date="2023-03" db="EMBL/GenBank/DDBJ databases">
        <title>Massive genome expansion in bonnet fungi (Mycena s.s.) driven by repeated elements and novel gene families across ecological guilds.</title>
        <authorList>
            <consortium name="Lawrence Berkeley National Laboratory"/>
            <person name="Harder C.B."/>
            <person name="Miyauchi S."/>
            <person name="Viragh M."/>
            <person name="Kuo A."/>
            <person name="Thoen E."/>
            <person name="Andreopoulos B."/>
            <person name="Lu D."/>
            <person name="Skrede I."/>
            <person name="Drula E."/>
            <person name="Henrissat B."/>
            <person name="Morin E."/>
            <person name="Kohler A."/>
            <person name="Barry K."/>
            <person name="LaButti K."/>
            <person name="Morin E."/>
            <person name="Salamov A."/>
            <person name="Lipzen A."/>
            <person name="Mereny Z."/>
            <person name="Hegedus B."/>
            <person name="Baldrian P."/>
            <person name="Stursova M."/>
            <person name="Weitz H."/>
            <person name="Taylor A."/>
            <person name="Grigoriev I.V."/>
            <person name="Nagy L.G."/>
            <person name="Martin F."/>
            <person name="Kauserud H."/>
        </authorList>
    </citation>
    <scope>NUCLEOTIDE SEQUENCE</scope>
    <source>
        <strain evidence="2">CBHHK002</strain>
    </source>
</reference>
<comment type="caution">
    <text evidence="2">The sequence shown here is derived from an EMBL/GenBank/DDBJ whole genome shotgun (WGS) entry which is preliminary data.</text>
</comment>
<dbReference type="EMBL" id="JARIHO010000044">
    <property type="protein sequence ID" value="KAJ7325413.1"/>
    <property type="molecule type" value="Genomic_DNA"/>
</dbReference>
<protein>
    <submittedName>
        <fullName evidence="2">Uncharacterized protein</fullName>
    </submittedName>
</protein>
<evidence type="ECO:0000256" key="1">
    <source>
        <dbReference type="SAM" id="MobiDB-lite"/>
    </source>
</evidence>
<feature type="compositionally biased region" description="Low complexity" evidence="1">
    <location>
        <begin position="216"/>
        <end position="226"/>
    </location>
</feature>
<sequence>MPSYDGLGVAGLRAQWGRCWGGLVFGQQGVMYLSNPVADLFSLKRTVTSVPAGLQTAIGVQTTVLPTQSDNVPSVPTVISGPSVADFDVNIPTAPSTADFTDSAFDSTFAFMSDFELHTLLSDVEHFNAVFAANNVLPTFDPGFLDCSSAGFGTSVADSGSMFANPADDFVDLYGLPTFFPHSISTSNFSTFAAVGPSDPLSLLPPPPLDSPPGASPTAEEPAASALKSRRGPRCEGDESNTELKPRSEKNNVLPYISMAMQALVKQNKWIQYNGFEMCKQIFSDFYDGWLQSMSPLFLSLILVEGPDPKNGVMHRSRLYPWDNLRL</sequence>
<evidence type="ECO:0000313" key="3">
    <source>
        <dbReference type="Proteomes" id="UP001218218"/>
    </source>
</evidence>
<feature type="region of interest" description="Disordered" evidence="1">
    <location>
        <begin position="203"/>
        <end position="248"/>
    </location>
</feature>
<accession>A0AAD7EHT2</accession>
<organism evidence="2 3">
    <name type="scientific">Mycena albidolilacea</name>
    <dbReference type="NCBI Taxonomy" id="1033008"/>
    <lineage>
        <taxon>Eukaryota</taxon>
        <taxon>Fungi</taxon>
        <taxon>Dikarya</taxon>
        <taxon>Basidiomycota</taxon>
        <taxon>Agaricomycotina</taxon>
        <taxon>Agaricomycetes</taxon>
        <taxon>Agaricomycetidae</taxon>
        <taxon>Agaricales</taxon>
        <taxon>Marasmiineae</taxon>
        <taxon>Mycenaceae</taxon>
        <taxon>Mycena</taxon>
    </lineage>
</organism>
<proteinExistence type="predicted"/>
<feature type="compositionally biased region" description="Basic and acidic residues" evidence="1">
    <location>
        <begin position="233"/>
        <end position="248"/>
    </location>
</feature>
<name>A0AAD7EHT2_9AGAR</name>
<keyword evidence="3" id="KW-1185">Reference proteome</keyword>
<dbReference type="Proteomes" id="UP001218218">
    <property type="component" value="Unassembled WGS sequence"/>
</dbReference>
<feature type="compositionally biased region" description="Pro residues" evidence="1">
    <location>
        <begin position="203"/>
        <end position="215"/>
    </location>
</feature>
<gene>
    <name evidence="2" type="ORF">DFH08DRAFT_817092</name>
</gene>